<dbReference type="EC" id="2.7.7.7" evidence="1"/>
<evidence type="ECO:0000259" key="10">
    <source>
        <dbReference type="Pfam" id="PF21694"/>
    </source>
</evidence>
<gene>
    <name evidence="11" type="primary">holA</name>
    <name evidence="11" type="ORF">CLOSPI_00870</name>
</gene>
<evidence type="ECO:0000256" key="5">
    <source>
        <dbReference type="ARBA" id="ARBA00022705"/>
    </source>
</evidence>
<accession>B1C0Y9</accession>
<dbReference type="GO" id="GO:0003677">
    <property type="term" value="F:DNA binding"/>
    <property type="evidence" value="ECO:0007669"/>
    <property type="project" value="InterPro"/>
</dbReference>
<dbReference type="InterPro" id="IPR005790">
    <property type="entry name" value="DNA_polIII_delta"/>
</dbReference>
<keyword evidence="4 11" id="KW-0548">Nucleotidyltransferase</keyword>
<comment type="caution">
    <text evidence="11">The sequence shown here is derived from an EMBL/GenBank/DDBJ whole genome shotgun (WGS) entry which is preliminary data.</text>
</comment>
<evidence type="ECO:0000256" key="4">
    <source>
        <dbReference type="ARBA" id="ARBA00022695"/>
    </source>
</evidence>
<keyword evidence="5" id="KW-0235">DNA replication</keyword>
<keyword evidence="3 11" id="KW-0808">Transferase</keyword>
<feature type="domain" description="DNA polymerase III delta subunit-like C-terminal" evidence="10">
    <location>
        <begin position="219"/>
        <end position="338"/>
    </location>
</feature>
<dbReference type="eggNOG" id="COG1466">
    <property type="taxonomic scope" value="Bacteria"/>
</dbReference>
<keyword evidence="6" id="KW-0239">DNA-directed DNA polymerase</keyword>
<dbReference type="SUPFAM" id="SSF52540">
    <property type="entry name" value="P-loop containing nucleoside triphosphate hydrolases"/>
    <property type="match status" value="1"/>
</dbReference>
<dbReference type="SUPFAM" id="SSF48019">
    <property type="entry name" value="post-AAA+ oligomerization domain-like"/>
    <property type="match status" value="1"/>
</dbReference>
<organism evidence="11 12">
    <name type="scientific">Thomasclavelia spiroformis DSM 1552</name>
    <dbReference type="NCBI Taxonomy" id="428126"/>
    <lineage>
        <taxon>Bacteria</taxon>
        <taxon>Bacillati</taxon>
        <taxon>Bacillota</taxon>
        <taxon>Erysipelotrichia</taxon>
        <taxon>Erysipelotrichales</taxon>
        <taxon>Coprobacillaceae</taxon>
        <taxon>Thomasclavelia</taxon>
    </lineage>
</organism>
<name>B1C0Y9_9FIRM</name>
<evidence type="ECO:0000256" key="1">
    <source>
        <dbReference type="ARBA" id="ARBA00012417"/>
    </source>
</evidence>
<dbReference type="Pfam" id="PF06144">
    <property type="entry name" value="DNA_pol3_delta"/>
    <property type="match status" value="1"/>
</dbReference>
<dbReference type="AlphaFoldDB" id="B1C0Y9"/>
<feature type="domain" description="DNA polymerase III delta N-terminal" evidence="9">
    <location>
        <begin position="26"/>
        <end position="148"/>
    </location>
</feature>
<dbReference type="NCBIfam" id="TIGR01128">
    <property type="entry name" value="holA"/>
    <property type="match status" value="1"/>
</dbReference>
<protein>
    <recommendedName>
        <fullName evidence="2">DNA polymerase III subunit delta</fullName>
        <ecNumber evidence="1">2.7.7.7</ecNumber>
    </recommendedName>
</protein>
<dbReference type="STRING" id="428126.CLOSPI_00870"/>
<evidence type="ECO:0000313" key="12">
    <source>
        <dbReference type="Proteomes" id="UP000004910"/>
    </source>
</evidence>
<reference evidence="11" key="2">
    <citation type="submission" date="2014-06" db="EMBL/GenBank/DDBJ databases">
        <title>Draft genome sequence of Clostridium spiroforme (DSM 1552).</title>
        <authorList>
            <person name="Sudarsanam P."/>
            <person name="Ley R."/>
            <person name="Guruge J."/>
            <person name="Turnbaugh P.J."/>
            <person name="Mahowald M."/>
            <person name="Liep D."/>
            <person name="Gordon J."/>
        </authorList>
    </citation>
    <scope>NUCLEOTIDE SEQUENCE</scope>
    <source>
        <strain evidence="11">DSM 1552</strain>
    </source>
</reference>
<dbReference type="GO" id="GO:0003887">
    <property type="term" value="F:DNA-directed DNA polymerase activity"/>
    <property type="evidence" value="ECO:0007669"/>
    <property type="project" value="UniProtKB-KW"/>
</dbReference>
<evidence type="ECO:0000256" key="7">
    <source>
        <dbReference type="ARBA" id="ARBA00034754"/>
    </source>
</evidence>
<dbReference type="InterPro" id="IPR027417">
    <property type="entry name" value="P-loop_NTPase"/>
</dbReference>
<dbReference type="Proteomes" id="UP000004910">
    <property type="component" value="Unassembled WGS sequence"/>
</dbReference>
<dbReference type="GO" id="GO:0009360">
    <property type="term" value="C:DNA polymerase III complex"/>
    <property type="evidence" value="ECO:0007669"/>
    <property type="project" value="InterPro"/>
</dbReference>
<dbReference type="Pfam" id="PF21694">
    <property type="entry name" value="DNA_pol3_delta_C"/>
    <property type="match status" value="1"/>
</dbReference>
<dbReference type="InterPro" id="IPR010372">
    <property type="entry name" value="DNA_pol3_delta_N"/>
</dbReference>
<evidence type="ECO:0000256" key="3">
    <source>
        <dbReference type="ARBA" id="ARBA00022679"/>
    </source>
</evidence>
<evidence type="ECO:0000256" key="6">
    <source>
        <dbReference type="ARBA" id="ARBA00022932"/>
    </source>
</evidence>
<dbReference type="InterPro" id="IPR008921">
    <property type="entry name" value="DNA_pol3_clamp-load_cplx_C"/>
</dbReference>
<keyword evidence="12" id="KW-1185">Reference proteome</keyword>
<dbReference type="PANTHER" id="PTHR34388:SF1">
    <property type="entry name" value="DNA POLYMERASE III SUBUNIT DELTA"/>
    <property type="match status" value="1"/>
</dbReference>
<reference evidence="11" key="1">
    <citation type="submission" date="2008-02" db="EMBL/GenBank/DDBJ databases">
        <authorList>
            <person name="Fulton L."/>
            <person name="Clifton S."/>
            <person name="Fulton B."/>
            <person name="Xu J."/>
            <person name="Minx P."/>
            <person name="Pepin K.H."/>
            <person name="Johnson M."/>
            <person name="Thiruvilangam P."/>
            <person name="Bhonagiri V."/>
            <person name="Nash W.E."/>
            <person name="Mardis E.R."/>
            <person name="Wilson R.K."/>
        </authorList>
    </citation>
    <scope>NUCLEOTIDE SEQUENCE [LARGE SCALE GENOMIC DNA]</scope>
    <source>
        <strain evidence="11">DSM 1552</strain>
    </source>
</reference>
<dbReference type="InterPro" id="IPR048466">
    <property type="entry name" value="DNA_pol3_delta-like_C"/>
</dbReference>
<proteinExistence type="inferred from homology"/>
<dbReference type="RefSeq" id="WP_004609343.1">
    <property type="nucleotide sequence ID" value="NZ_DS562846.1"/>
</dbReference>
<sequence length="338" mass="39582">MTIIFIHDFRQKVGYNDDGVMEMIIVIYGEESFLMNQKLESLKKDFACNEENMNFSIYRGDEDSIEAVYEDLITPPFFTDKKMVVLKKADFLTTKKIKKDDMALSFFEKCLDNNNDDVIFVLYHEGNDFDERKKLVKRLRKEAKFFEYEKINHYKLSDNVRQAIKRRQATIDEDALELLLSRVGDSLSTVVLEVEKLCLYDKHITIEGVDKLVSKPLDENVFSLTSAILQKDRQKIFSIYKDLMVLNEEPVKLIVLIAGQLRLMYQVKLLDRKGYNDKEIGKILAINPYRLKYIRQEGKDFDLDELLKRLNDLAKLDEAIKTGKIDKKIGLELFLIKI</sequence>
<evidence type="ECO:0000256" key="8">
    <source>
        <dbReference type="ARBA" id="ARBA00049244"/>
    </source>
</evidence>
<evidence type="ECO:0000256" key="2">
    <source>
        <dbReference type="ARBA" id="ARBA00017703"/>
    </source>
</evidence>
<dbReference type="Gene3D" id="1.20.272.10">
    <property type="match status" value="1"/>
</dbReference>
<dbReference type="GO" id="GO:0006261">
    <property type="term" value="P:DNA-templated DNA replication"/>
    <property type="evidence" value="ECO:0007669"/>
    <property type="project" value="TreeGrafter"/>
</dbReference>
<dbReference type="EMBL" id="ABIK02000006">
    <property type="protein sequence ID" value="EDS75474.1"/>
    <property type="molecule type" value="Genomic_DNA"/>
</dbReference>
<dbReference type="Gene3D" id="1.10.8.60">
    <property type="match status" value="1"/>
</dbReference>
<evidence type="ECO:0000259" key="9">
    <source>
        <dbReference type="Pfam" id="PF06144"/>
    </source>
</evidence>
<dbReference type="Gene3D" id="3.40.50.300">
    <property type="entry name" value="P-loop containing nucleotide triphosphate hydrolases"/>
    <property type="match status" value="1"/>
</dbReference>
<dbReference type="PANTHER" id="PTHR34388">
    <property type="entry name" value="DNA POLYMERASE III SUBUNIT DELTA"/>
    <property type="match status" value="1"/>
</dbReference>
<dbReference type="HOGENOM" id="CLU_044694_4_1_9"/>
<evidence type="ECO:0000313" key="11">
    <source>
        <dbReference type="EMBL" id="EDS75474.1"/>
    </source>
</evidence>
<comment type="catalytic activity">
    <reaction evidence="8">
        <text>DNA(n) + a 2'-deoxyribonucleoside 5'-triphosphate = DNA(n+1) + diphosphate</text>
        <dbReference type="Rhea" id="RHEA:22508"/>
        <dbReference type="Rhea" id="RHEA-COMP:17339"/>
        <dbReference type="Rhea" id="RHEA-COMP:17340"/>
        <dbReference type="ChEBI" id="CHEBI:33019"/>
        <dbReference type="ChEBI" id="CHEBI:61560"/>
        <dbReference type="ChEBI" id="CHEBI:173112"/>
        <dbReference type="EC" id="2.7.7.7"/>
    </reaction>
</comment>
<comment type="similarity">
    <text evidence="7">Belongs to the DNA polymerase HolA subunit family.</text>
</comment>